<dbReference type="AlphaFoldDB" id="A0A956M5A7"/>
<dbReference type="Pfam" id="PF02771">
    <property type="entry name" value="Acyl-CoA_dh_N"/>
    <property type="match status" value="1"/>
</dbReference>
<dbReference type="InterPro" id="IPR009100">
    <property type="entry name" value="AcylCoA_DH/oxidase_NM_dom_sf"/>
</dbReference>
<accession>A0A956M5A7</accession>
<dbReference type="PANTHER" id="PTHR43884:SF12">
    <property type="entry name" value="ISOVALERYL-COA DEHYDROGENASE, MITOCHONDRIAL-RELATED"/>
    <property type="match status" value="1"/>
</dbReference>
<evidence type="ECO:0000259" key="1">
    <source>
        <dbReference type="Pfam" id="PF02771"/>
    </source>
</evidence>
<dbReference type="InterPro" id="IPR046373">
    <property type="entry name" value="Acyl-CoA_Oxase/DH_mid-dom_sf"/>
</dbReference>
<dbReference type="GO" id="GO:0050660">
    <property type="term" value="F:flavin adenine dinucleotide binding"/>
    <property type="evidence" value="ECO:0007669"/>
    <property type="project" value="InterPro"/>
</dbReference>
<dbReference type="GO" id="GO:0003995">
    <property type="term" value="F:acyl-CoA dehydrogenase activity"/>
    <property type="evidence" value="ECO:0007669"/>
    <property type="project" value="TreeGrafter"/>
</dbReference>
<dbReference type="Gene3D" id="1.10.540.10">
    <property type="entry name" value="Acyl-CoA dehydrogenase/oxidase, N-terminal domain"/>
    <property type="match status" value="1"/>
</dbReference>
<dbReference type="InterPro" id="IPR037069">
    <property type="entry name" value="AcylCoA_DH/ox_N_sf"/>
</dbReference>
<dbReference type="Proteomes" id="UP000697710">
    <property type="component" value="Unassembled WGS sequence"/>
</dbReference>
<dbReference type="SUPFAM" id="SSF56645">
    <property type="entry name" value="Acyl-CoA dehydrogenase NM domain-like"/>
    <property type="match status" value="1"/>
</dbReference>
<feature type="non-terminal residue" evidence="2">
    <location>
        <position position="217"/>
    </location>
</feature>
<feature type="domain" description="Acyl-CoA dehydrogenase/oxidase N-terminal" evidence="1">
    <location>
        <begin position="5"/>
        <end position="60"/>
    </location>
</feature>
<reference evidence="2" key="1">
    <citation type="submission" date="2020-04" db="EMBL/GenBank/DDBJ databases">
        <authorList>
            <person name="Zhang T."/>
        </authorList>
    </citation>
    <scope>NUCLEOTIDE SEQUENCE</scope>
    <source>
        <strain evidence="2">HKST-UBA01</strain>
    </source>
</reference>
<name>A0A956M5A7_UNCEI</name>
<organism evidence="2 3">
    <name type="scientific">Eiseniibacteriota bacterium</name>
    <dbReference type="NCBI Taxonomy" id="2212470"/>
    <lineage>
        <taxon>Bacteria</taxon>
        <taxon>Candidatus Eiseniibacteriota</taxon>
    </lineage>
</organism>
<dbReference type="InterPro" id="IPR013786">
    <property type="entry name" value="AcylCoA_DH/ox_N"/>
</dbReference>
<comment type="caution">
    <text evidence="2">The sequence shown here is derived from an EMBL/GenBank/DDBJ whole genome shotgun (WGS) entry which is preliminary data.</text>
</comment>
<sequence length="217" mass="23500">FGGRCAGQKNLAAALVAFEMAWVDGGAATSSLASLLGLAPVLRCGTEEQRRHYLPRLLPGAEQVRAAFALTEPLPYAGVDKGVLSGKVRVAEWVEGEEPVLRVQKRGRFITNMDFADVVTVAVESDDPRLFGSCMVILERGDQGTFDRGAVTRKLVHQLSSTRDPVFDLLVPASRIVGGYRVEHGVIVPNHSHGRVLEAVFRRSRVPVGLMTSAKLL</sequence>
<proteinExistence type="predicted"/>
<evidence type="ECO:0000313" key="3">
    <source>
        <dbReference type="Proteomes" id="UP000697710"/>
    </source>
</evidence>
<gene>
    <name evidence="2" type="ORF">KC729_22010</name>
</gene>
<protein>
    <submittedName>
        <fullName evidence="2">Acyl-CoA dehydrogenase family protein</fullName>
    </submittedName>
</protein>
<dbReference type="PANTHER" id="PTHR43884">
    <property type="entry name" value="ACYL-COA DEHYDROGENASE"/>
    <property type="match status" value="1"/>
</dbReference>
<evidence type="ECO:0000313" key="2">
    <source>
        <dbReference type="EMBL" id="MCA9730372.1"/>
    </source>
</evidence>
<reference evidence="2" key="2">
    <citation type="journal article" date="2021" name="Microbiome">
        <title>Successional dynamics and alternative stable states in a saline activated sludge microbial community over 9 years.</title>
        <authorList>
            <person name="Wang Y."/>
            <person name="Ye J."/>
            <person name="Ju F."/>
            <person name="Liu L."/>
            <person name="Boyd J.A."/>
            <person name="Deng Y."/>
            <person name="Parks D.H."/>
            <person name="Jiang X."/>
            <person name="Yin X."/>
            <person name="Woodcroft B.J."/>
            <person name="Tyson G.W."/>
            <person name="Hugenholtz P."/>
            <person name="Polz M.F."/>
            <person name="Zhang T."/>
        </authorList>
    </citation>
    <scope>NUCLEOTIDE SEQUENCE</scope>
    <source>
        <strain evidence="2">HKST-UBA01</strain>
    </source>
</reference>
<dbReference type="EMBL" id="JAGQHR010001144">
    <property type="protein sequence ID" value="MCA9730372.1"/>
    <property type="molecule type" value="Genomic_DNA"/>
</dbReference>
<feature type="non-terminal residue" evidence="2">
    <location>
        <position position="1"/>
    </location>
</feature>
<dbReference type="Gene3D" id="2.40.110.10">
    <property type="entry name" value="Butyryl-CoA Dehydrogenase, subunit A, domain 2"/>
    <property type="match status" value="1"/>
</dbReference>